<keyword evidence="1" id="KW-0472">Membrane</keyword>
<evidence type="ECO:0000256" key="1">
    <source>
        <dbReference type="SAM" id="Phobius"/>
    </source>
</evidence>
<dbReference type="EMBL" id="JAUSQL010000001">
    <property type="protein sequence ID" value="MDP9831545.1"/>
    <property type="molecule type" value="Genomic_DNA"/>
</dbReference>
<reference evidence="2 3" key="1">
    <citation type="submission" date="2023-07" db="EMBL/GenBank/DDBJ databases">
        <title>Sequencing the genomes of 1000 actinobacteria strains.</title>
        <authorList>
            <person name="Klenk H.-P."/>
        </authorList>
    </citation>
    <scope>NUCLEOTIDE SEQUENCE [LARGE SCALE GENOMIC DNA]</scope>
    <source>
        <strain evidence="2 3">DSM 19515</strain>
    </source>
</reference>
<gene>
    <name evidence="2" type="ORF">J2S45_000224</name>
</gene>
<proteinExistence type="predicted"/>
<keyword evidence="3" id="KW-1185">Reference proteome</keyword>
<protein>
    <submittedName>
        <fullName evidence="2">Uncharacterized protein</fullName>
    </submittedName>
</protein>
<organism evidence="2 3">
    <name type="scientific">Trueperella abortisuis</name>
    <dbReference type="NCBI Taxonomy" id="445930"/>
    <lineage>
        <taxon>Bacteria</taxon>
        <taxon>Bacillati</taxon>
        <taxon>Actinomycetota</taxon>
        <taxon>Actinomycetes</taxon>
        <taxon>Actinomycetales</taxon>
        <taxon>Actinomycetaceae</taxon>
        <taxon>Trueperella</taxon>
    </lineage>
</organism>
<dbReference type="RefSeq" id="WP_307634261.1">
    <property type="nucleotide sequence ID" value="NZ_CP133407.1"/>
</dbReference>
<keyword evidence="1" id="KW-0812">Transmembrane</keyword>
<name>A0ABT9PHX0_9ACTO</name>
<comment type="caution">
    <text evidence="2">The sequence shown here is derived from an EMBL/GenBank/DDBJ whole genome shotgun (WGS) entry which is preliminary data.</text>
</comment>
<accession>A0ABT9PHX0</accession>
<dbReference type="Proteomes" id="UP001230145">
    <property type="component" value="Unassembled WGS sequence"/>
</dbReference>
<evidence type="ECO:0000313" key="2">
    <source>
        <dbReference type="EMBL" id="MDP9831545.1"/>
    </source>
</evidence>
<feature type="transmembrane region" description="Helical" evidence="1">
    <location>
        <begin position="13"/>
        <end position="37"/>
    </location>
</feature>
<keyword evidence="1" id="KW-1133">Transmembrane helix</keyword>
<evidence type="ECO:0000313" key="3">
    <source>
        <dbReference type="Proteomes" id="UP001230145"/>
    </source>
</evidence>
<sequence>MLDHVVDPFGAPAVYWVIFAVALVACAGVVGAGRWYWRREPARREAGPAPMRAGRDPGAIERIDAVVARHPAETPEDVRALHLELAAELRAILGERVGADLSAWQVGQLREVAAFRQAADAIEEWEEPSFSAEPHASARAARDRAVRAVSW</sequence>